<sequence length="172" mass="17795">MKNAAFLPLLTAVLLLTACSKKADETPSSTSDGTITWTYNGQNYTSTVYSGAVVDGTAIGITGAVDKNSTLHLSIEGIDAHGVGTYTLPRISSPGSVSAGTLTVAATSPSKYYNTQNGPNASNGTIVVTKYDKAKQQISGTFSFTAGLVSSNPTPTEFATVANGTFDLHTFR</sequence>
<dbReference type="InterPro" id="IPR046219">
    <property type="entry name" value="DUF6252"/>
</dbReference>
<evidence type="ECO:0000313" key="2">
    <source>
        <dbReference type="EMBL" id="MBF9222599.1"/>
    </source>
</evidence>
<dbReference type="EMBL" id="JADQDM010000008">
    <property type="protein sequence ID" value="MBF9222599.1"/>
    <property type="molecule type" value="Genomic_DNA"/>
</dbReference>
<dbReference type="Proteomes" id="UP000618931">
    <property type="component" value="Unassembled WGS sequence"/>
</dbReference>
<keyword evidence="3" id="KW-1185">Reference proteome</keyword>
<organism evidence="2 3">
    <name type="scientific">Hymenobacter ruricola</name>
    <dbReference type="NCBI Taxonomy" id="2791023"/>
    <lineage>
        <taxon>Bacteria</taxon>
        <taxon>Pseudomonadati</taxon>
        <taxon>Bacteroidota</taxon>
        <taxon>Cytophagia</taxon>
        <taxon>Cytophagales</taxon>
        <taxon>Hymenobacteraceae</taxon>
        <taxon>Hymenobacter</taxon>
    </lineage>
</organism>
<feature type="chain" id="PRO_5045951744" description="Lipoprotein" evidence="1">
    <location>
        <begin position="24"/>
        <end position="172"/>
    </location>
</feature>
<evidence type="ECO:0008006" key="4">
    <source>
        <dbReference type="Google" id="ProtNLM"/>
    </source>
</evidence>
<feature type="signal peptide" evidence="1">
    <location>
        <begin position="1"/>
        <end position="23"/>
    </location>
</feature>
<evidence type="ECO:0000256" key="1">
    <source>
        <dbReference type="SAM" id="SignalP"/>
    </source>
</evidence>
<protein>
    <recommendedName>
        <fullName evidence="4">Lipoprotein</fullName>
    </recommendedName>
</protein>
<comment type="caution">
    <text evidence="2">The sequence shown here is derived from an EMBL/GenBank/DDBJ whole genome shotgun (WGS) entry which is preliminary data.</text>
</comment>
<reference evidence="2 3" key="1">
    <citation type="submission" date="2020-11" db="EMBL/GenBank/DDBJ databases">
        <authorList>
            <person name="Kim M.K."/>
        </authorList>
    </citation>
    <scope>NUCLEOTIDE SEQUENCE [LARGE SCALE GENOMIC DNA]</scope>
    <source>
        <strain evidence="2 3">BT662</strain>
    </source>
</reference>
<dbReference type="PROSITE" id="PS51257">
    <property type="entry name" value="PROKAR_LIPOPROTEIN"/>
    <property type="match status" value="1"/>
</dbReference>
<dbReference type="RefSeq" id="WP_196294047.1">
    <property type="nucleotide sequence ID" value="NZ_JADQDM010000008.1"/>
</dbReference>
<keyword evidence="1" id="KW-0732">Signal</keyword>
<evidence type="ECO:0000313" key="3">
    <source>
        <dbReference type="Proteomes" id="UP000618931"/>
    </source>
</evidence>
<proteinExistence type="predicted"/>
<accession>A0ABS0I7V2</accession>
<name>A0ABS0I7V2_9BACT</name>
<gene>
    <name evidence="2" type="ORF">I2H31_15955</name>
</gene>
<dbReference type="Pfam" id="PF19765">
    <property type="entry name" value="DUF6252"/>
    <property type="match status" value="1"/>
</dbReference>